<dbReference type="GO" id="GO:0005524">
    <property type="term" value="F:ATP binding"/>
    <property type="evidence" value="ECO:0007669"/>
    <property type="project" value="UniProtKB-KW"/>
</dbReference>
<name>A0A5B3GSB8_9BACT</name>
<dbReference type="Proteomes" id="UP000322940">
    <property type="component" value="Unassembled WGS sequence"/>
</dbReference>
<comment type="caution">
    <text evidence="1">The sequence shown here is derived from an EMBL/GenBank/DDBJ whole genome shotgun (WGS) entry which is preliminary data.</text>
</comment>
<dbReference type="EMBL" id="VVXH01000016">
    <property type="protein sequence ID" value="KAA2376380.1"/>
    <property type="molecule type" value="Genomic_DNA"/>
</dbReference>
<dbReference type="AlphaFoldDB" id="A0A5B3GSB8"/>
<evidence type="ECO:0000313" key="1">
    <source>
        <dbReference type="EMBL" id="KAA2376380.1"/>
    </source>
</evidence>
<dbReference type="Gene3D" id="3.40.50.300">
    <property type="entry name" value="P-loop containing nucleotide triphosphate hydrolases"/>
    <property type="match status" value="1"/>
</dbReference>
<accession>A0A5B3GSB8</accession>
<keyword evidence="1" id="KW-0067">ATP-binding</keyword>
<gene>
    <name evidence="1" type="ORF">F2Y10_13620</name>
</gene>
<keyword evidence="1" id="KW-0547">Nucleotide-binding</keyword>
<protein>
    <submittedName>
        <fullName evidence="1">ATP-binding protein</fullName>
    </submittedName>
</protein>
<dbReference type="PANTHER" id="PTHR30050:SF4">
    <property type="entry name" value="ATP-BINDING PROTEIN RV3427C IN INSERTION SEQUENCE-RELATED"/>
    <property type="match status" value="1"/>
</dbReference>
<sequence length="181" mass="20842">MLRECYIAEVMRRRMQFIDDEATQSHIEKAAKWLTGNHKPGLLLHGTVGNGKTTLVRAIGSLIGVLYESLYSDRRKNVLAVSALELADIAKNQPERFDYIKKAELLAIDDVGTEPSVVKVWGNEISPFVDTIYYRYDRQKFTIMTSNLSAEDLADKYGERIADRFTEMFDRIAFENYSYRK</sequence>
<dbReference type="PANTHER" id="PTHR30050">
    <property type="entry name" value="CHROMOSOMAL REPLICATION INITIATOR PROTEIN DNAA"/>
    <property type="match status" value="1"/>
</dbReference>
<organism evidence="1 2">
    <name type="scientific">Alistipes onderdonkii</name>
    <dbReference type="NCBI Taxonomy" id="328813"/>
    <lineage>
        <taxon>Bacteria</taxon>
        <taxon>Pseudomonadati</taxon>
        <taxon>Bacteroidota</taxon>
        <taxon>Bacteroidia</taxon>
        <taxon>Bacteroidales</taxon>
        <taxon>Rikenellaceae</taxon>
        <taxon>Alistipes</taxon>
    </lineage>
</organism>
<dbReference type="InterPro" id="IPR027417">
    <property type="entry name" value="P-loop_NTPase"/>
</dbReference>
<dbReference type="GO" id="GO:0006260">
    <property type="term" value="P:DNA replication"/>
    <property type="evidence" value="ECO:0007669"/>
    <property type="project" value="TreeGrafter"/>
</dbReference>
<reference evidence="1 2" key="1">
    <citation type="journal article" date="2019" name="Nat. Med.">
        <title>A library of human gut bacterial isolates paired with longitudinal multiomics data enables mechanistic microbiome research.</title>
        <authorList>
            <person name="Poyet M."/>
            <person name="Groussin M."/>
            <person name="Gibbons S.M."/>
            <person name="Avila-Pacheco J."/>
            <person name="Jiang X."/>
            <person name="Kearney S.M."/>
            <person name="Perrotta A.R."/>
            <person name="Berdy B."/>
            <person name="Zhao S."/>
            <person name="Lieberman T.D."/>
            <person name="Swanson P.K."/>
            <person name="Smith M."/>
            <person name="Roesemann S."/>
            <person name="Alexander J.E."/>
            <person name="Rich S.A."/>
            <person name="Livny J."/>
            <person name="Vlamakis H."/>
            <person name="Clish C."/>
            <person name="Bullock K."/>
            <person name="Deik A."/>
            <person name="Scott J."/>
            <person name="Pierce K.A."/>
            <person name="Xavier R.J."/>
            <person name="Alm E.J."/>
        </authorList>
    </citation>
    <scope>NUCLEOTIDE SEQUENCE [LARGE SCALE GENOMIC DNA]</scope>
    <source>
        <strain evidence="1 2">BIOML-A266</strain>
    </source>
</reference>
<proteinExistence type="predicted"/>
<evidence type="ECO:0000313" key="2">
    <source>
        <dbReference type="Proteomes" id="UP000322940"/>
    </source>
</evidence>
<dbReference type="SUPFAM" id="SSF52540">
    <property type="entry name" value="P-loop containing nucleoside triphosphate hydrolases"/>
    <property type="match status" value="1"/>
</dbReference>